<dbReference type="PANTHER" id="PTHR43032">
    <property type="entry name" value="PROTEIN-METHIONINE-SULFOXIDE REDUCTASE"/>
    <property type="match status" value="1"/>
</dbReference>
<dbReference type="Gene3D" id="3.90.420.10">
    <property type="entry name" value="Oxidoreductase, molybdopterin-binding domain"/>
    <property type="match status" value="1"/>
</dbReference>
<evidence type="ECO:0000259" key="1">
    <source>
        <dbReference type="Pfam" id="PF00174"/>
    </source>
</evidence>
<dbReference type="Pfam" id="PF00174">
    <property type="entry name" value="Oxidored_molyb"/>
    <property type="match status" value="1"/>
</dbReference>
<dbReference type="EMBL" id="CP003221">
    <property type="protein sequence ID" value="EGJ48664.1"/>
    <property type="molecule type" value="Genomic_DNA"/>
</dbReference>
<dbReference type="HOGENOM" id="CLU_045520_0_0_7"/>
<accession>F3YU58</accession>
<dbReference type="eggNOG" id="COG2041">
    <property type="taxonomic scope" value="Bacteria"/>
</dbReference>
<reference evidence="2 3" key="1">
    <citation type="journal article" date="2011" name="J. Bacteriol.">
        <title>Genome sequence of the mercury-methylating and pleomorphic Desulfovibrio africanus Strain Walvis Bay.</title>
        <authorList>
            <person name="Brown S.D."/>
            <person name="Wall J.D."/>
            <person name="Kucken A.M."/>
            <person name="Gilmour C.C."/>
            <person name="Podar M."/>
            <person name="Brandt C.C."/>
            <person name="Teshima H."/>
            <person name="Detter J.C."/>
            <person name="Han C.S."/>
            <person name="Land M.L."/>
            <person name="Lucas S."/>
            <person name="Han J."/>
            <person name="Pennacchio L."/>
            <person name="Nolan M."/>
            <person name="Pitluck S."/>
            <person name="Woyke T."/>
            <person name="Goodwin L."/>
            <person name="Palumbo A.V."/>
            <person name="Elias D.A."/>
        </authorList>
    </citation>
    <scope>NUCLEOTIDE SEQUENCE [LARGE SCALE GENOMIC DNA]</scope>
    <source>
        <strain evidence="2 3">Walvis Bay</strain>
    </source>
</reference>
<dbReference type="InterPro" id="IPR000572">
    <property type="entry name" value="OxRdtase_Mopterin-bd_dom"/>
</dbReference>
<protein>
    <submittedName>
        <fullName evidence="2">Oxidoreductase molybdopterin binding protein</fullName>
    </submittedName>
</protein>
<dbReference type="SUPFAM" id="SSF56524">
    <property type="entry name" value="Oxidoreductase molybdopterin-binding domain"/>
    <property type="match status" value="1"/>
</dbReference>
<dbReference type="InterPro" id="IPR036374">
    <property type="entry name" value="OxRdtase_Mopterin-bd_sf"/>
</dbReference>
<gene>
    <name evidence="2" type="ORF">Desaf_0307</name>
</gene>
<dbReference type="AlphaFoldDB" id="F3YU58"/>
<dbReference type="KEGG" id="daf:Desaf_0307"/>
<organism evidence="2 3">
    <name type="scientific">Desulfocurvibacter africanus subsp. africanus str. Walvis Bay</name>
    <dbReference type="NCBI Taxonomy" id="690850"/>
    <lineage>
        <taxon>Bacteria</taxon>
        <taxon>Pseudomonadati</taxon>
        <taxon>Thermodesulfobacteriota</taxon>
        <taxon>Desulfovibrionia</taxon>
        <taxon>Desulfovibrionales</taxon>
        <taxon>Desulfovibrionaceae</taxon>
        <taxon>Desulfocurvibacter</taxon>
    </lineage>
</organism>
<dbReference type="RefSeq" id="WP_014258519.1">
    <property type="nucleotide sequence ID" value="NC_016629.1"/>
</dbReference>
<dbReference type="NCBIfam" id="NF003767">
    <property type="entry name" value="PRK05363.1"/>
    <property type="match status" value="1"/>
</dbReference>
<dbReference type="PANTHER" id="PTHR43032:SF3">
    <property type="entry name" value="PROTEIN-METHIONINE-SULFOXIDE REDUCTASE CATALYTIC SUBUNIT MSRP"/>
    <property type="match status" value="1"/>
</dbReference>
<dbReference type="Proteomes" id="UP000007844">
    <property type="component" value="Chromosome"/>
</dbReference>
<sequence length="343" mass="38870">MRWRKSSISLPAADPTPEEIFRCRRTLLKAMGLAGMAGTLGPLLAACDLWGRETRQVEDTLVELRTLKAVPNQTFGPDQLGQPMTERRATAVVNNFYEFTTGKDVWRYVEDFVARPWRFEISGLVERPVTFDVADILAGKALGELEERLYRFRCVEAWAMNVPWIGVPFRHVIEAARPKPEAKYVRLLSFLRPEQAPGQQSGAPYLRLWPYFEGLTLPEALNETAFLAVGMYGHELPKQSGAPVRLVLPWKYGYKGPKSITRIELTAERPPTFWSALAPDEYDFWSNVDPDTPHPRWSQATERMLGTGERRPTLPFNGYGEYVAGLYAGLDKNDPRYGFGLNA</sequence>
<proteinExistence type="predicted"/>
<dbReference type="STRING" id="690850.Desaf_0307"/>
<feature type="domain" description="Oxidoreductase molybdopterin-binding" evidence="1">
    <location>
        <begin position="114"/>
        <end position="274"/>
    </location>
</feature>
<keyword evidence="3" id="KW-1185">Reference proteome</keyword>
<evidence type="ECO:0000313" key="3">
    <source>
        <dbReference type="Proteomes" id="UP000007844"/>
    </source>
</evidence>
<name>F3YU58_DESAF</name>
<evidence type="ECO:0000313" key="2">
    <source>
        <dbReference type="EMBL" id="EGJ48664.1"/>
    </source>
</evidence>